<dbReference type="Gene3D" id="2.40.50.100">
    <property type="match status" value="3"/>
</dbReference>
<keyword evidence="5 9" id="KW-0450">Lipoyl</keyword>
<dbReference type="InterPro" id="IPR000089">
    <property type="entry name" value="Biotin_lipoyl"/>
</dbReference>
<feature type="region of interest" description="Disordered" evidence="10">
    <location>
        <begin position="84"/>
        <end position="103"/>
    </location>
</feature>
<keyword evidence="13" id="KW-0670">Pyruvate</keyword>
<accession>A0ABX4S3Y7</accession>
<dbReference type="PANTHER" id="PTHR43178">
    <property type="entry name" value="DIHYDROLIPOAMIDE ACETYLTRANSFERASE COMPONENT OF PYRUVATE DEHYDROGENASE COMPLEX"/>
    <property type="match status" value="1"/>
</dbReference>
<dbReference type="SUPFAM" id="SSF51230">
    <property type="entry name" value="Single hybrid motif"/>
    <property type="match status" value="3"/>
</dbReference>
<evidence type="ECO:0000256" key="5">
    <source>
        <dbReference type="ARBA" id="ARBA00022823"/>
    </source>
</evidence>
<dbReference type="NCBIfam" id="TIGR01348">
    <property type="entry name" value="PDHac_trf_long"/>
    <property type="match status" value="1"/>
</dbReference>
<dbReference type="PROSITE" id="PS50968">
    <property type="entry name" value="BIOTINYL_LIPOYL"/>
    <property type="match status" value="3"/>
</dbReference>
<dbReference type="InterPro" id="IPR036625">
    <property type="entry name" value="E3-bd_dom_sf"/>
</dbReference>
<feature type="domain" description="Lipoyl-binding" evidence="11">
    <location>
        <begin position="2"/>
        <end position="75"/>
    </location>
</feature>
<keyword evidence="4" id="KW-0677">Repeat</keyword>
<comment type="similarity">
    <text evidence="1 9">Belongs to the 2-oxoacid dehydrogenase family.</text>
</comment>
<dbReference type="PROSITE" id="PS51826">
    <property type="entry name" value="PSBD"/>
    <property type="match status" value="1"/>
</dbReference>
<evidence type="ECO:0000259" key="12">
    <source>
        <dbReference type="PROSITE" id="PS51826"/>
    </source>
</evidence>
<evidence type="ECO:0000256" key="9">
    <source>
        <dbReference type="RuleBase" id="RU361137"/>
    </source>
</evidence>
<dbReference type="EC" id="2.3.1.12" evidence="9"/>
<keyword evidence="14" id="KW-1185">Reference proteome</keyword>
<comment type="caution">
    <text evidence="13">The sequence shown here is derived from an EMBL/GenBank/DDBJ whole genome shotgun (WGS) entry which is preliminary data.</text>
</comment>
<evidence type="ECO:0000313" key="14">
    <source>
        <dbReference type="Proteomes" id="UP000234468"/>
    </source>
</evidence>
<dbReference type="RefSeq" id="WP_048262298.1">
    <property type="nucleotide sequence ID" value="NZ_AODU01000017.1"/>
</dbReference>
<sequence>MAIEINVPDIGADEVEVTEVLVKVGDKVEAEQSLITVEGDKASMEVPSPQAGVVKEIKVSVGDKVETGKLIMIFDSADGAADAAPAKAEEKKEAAPAAAPAASAAKEVNVPDIGGDEVEVTEVLVKVGDTVAAEQSLITVEGDKASMEVPAPFAGTVKEIKISNGDKVSTGSLIMVFEVAGSAPAASAEKTEAAPAAAPAASAAKEVNVPDIGGDEVEVTEVMVKVGDKIAAEQSLITVEGDKASMEVPAPFAGTVKEIKISTGDKVKTGSLIMVFEVEGAAPAPAAKQEAAAPAPAAKPAAAPAAKAEGKSDFAENDAYVHATPVIRRLAREFGVNLAKVKGSGRKGRILREDVQAYVKDAVKRAESAPTAAAGGGLPGMLPWPKVDFSKFGEVEEVELGRIQKISGANLSRNWVMIPHVTHFDKTDITDLEAFRKQQNVEAEKRRLDVKITPVVFIMKAVAAALEQMPRFNSSLSEDAQRLTLKKYINIGVAVDTPNGLVVPVFKDVNKKGIVELSRELMAISKKARDGKLTAGEMQGGCFTISSLGGIGTTHFAPIVNAPEVAILGVSKSAMEPVWNGKEFTPRLMMPMSLSFDHRVIDGADGARFITIINNTLSDIRRLVM</sequence>
<dbReference type="Gene3D" id="4.10.320.10">
    <property type="entry name" value="E3-binding domain"/>
    <property type="match status" value="1"/>
</dbReference>
<evidence type="ECO:0000313" key="13">
    <source>
        <dbReference type="EMBL" id="PKX85257.1"/>
    </source>
</evidence>
<dbReference type="Gene3D" id="3.30.559.10">
    <property type="entry name" value="Chloramphenicol acetyltransferase-like domain"/>
    <property type="match status" value="1"/>
</dbReference>
<dbReference type="InterPro" id="IPR023213">
    <property type="entry name" value="CAT-like_dom_sf"/>
</dbReference>
<dbReference type="InterPro" id="IPR006256">
    <property type="entry name" value="AcTrfase_Pyrv_DH_cplx"/>
</dbReference>
<feature type="domain" description="Lipoyl-binding" evidence="11">
    <location>
        <begin position="105"/>
        <end position="178"/>
    </location>
</feature>
<feature type="domain" description="Peripheral subunit-binding (PSBD)" evidence="12">
    <location>
        <begin position="322"/>
        <end position="359"/>
    </location>
</feature>
<evidence type="ECO:0000256" key="1">
    <source>
        <dbReference type="ARBA" id="ARBA00007317"/>
    </source>
</evidence>
<dbReference type="EMBL" id="LXFV01000020">
    <property type="protein sequence ID" value="PKX85257.1"/>
    <property type="molecule type" value="Genomic_DNA"/>
</dbReference>
<dbReference type="InterPro" id="IPR050743">
    <property type="entry name" value="2-oxoacid_DH_E2_comp"/>
</dbReference>
<dbReference type="Pfam" id="PF00364">
    <property type="entry name" value="Biotin_lipoyl"/>
    <property type="match status" value="3"/>
</dbReference>
<dbReference type="InterPro" id="IPR004167">
    <property type="entry name" value="PSBD"/>
</dbReference>
<feature type="domain" description="Lipoyl-binding" evidence="11">
    <location>
        <begin position="204"/>
        <end position="277"/>
    </location>
</feature>
<comment type="catalytic activity">
    <reaction evidence="8 9">
        <text>N(6)-[(R)-dihydrolipoyl]-L-lysyl-[protein] + acetyl-CoA = N(6)-[(R)-S(8)-acetyldihydrolipoyl]-L-lysyl-[protein] + CoA</text>
        <dbReference type="Rhea" id="RHEA:17017"/>
        <dbReference type="Rhea" id="RHEA-COMP:10475"/>
        <dbReference type="Rhea" id="RHEA-COMP:10478"/>
        <dbReference type="ChEBI" id="CHEBI:57287"/>
        <dbReference type="ChEBI" id="CHEBI:57288"/>
        <dbReference type="ChEBI" id="CHEBI:83100"/>
        <dbReference type="ChEBI" id="CHEBI:83111"/>
        <dbReference type="EC" id="2.3.1.12"/>
    </reaction>
</comment>
<dbReference type="PANTHER" id="PTHR43178:SF2">
    <property type="entry name" value="DIHYDROLIPOYLLYSINE-RESIDUE ACETYLTRANSFERASE COMPONENT OF PYRUVATE DEHYDROGENASE COMPLEX"/>
    <property type="match status" value="1"/>
</dbReference>
<dbReference type="Pfam" id="PF00198">
    <property type="entry name" value="2-oxoacid_dh"/>
    <property type="match status" value="1"/>
</dbReference>
<evidence type="ECO:0000256" key="3">
    <source>
        <dbReference type="ARBA" id="ARBA00022679"/>
    </source>
</evidence>
<gene>
    <name evidence="13" type="primary">aceF</name>
    <name evidence="13" type="ORF">A0G03_16765</name>
</gene>
<evidence type="ECO:0000256" key="2">
    <source>
        <dbReference type="ARBA" id="ARBA00011484"/>
    </source>
</evidence>
<evidence type="ECO:0000256" key="4">
    <source>
        <dbReference type="ARBA" id="ARBA00022737"/>
    </source>
</evidence>
<dbReference type="NCBIfam" id="NF008814">
    <property type="entry name" value="PRK11854.1"/>
    <property type="match status" value="1"/>
</dbReference>
<evidence type="ECO:0000256" key="8">
    <source>
        <dbReference type="ARBA" id="ARBA00048370"/>
    </source>
</evidence>
<keyword evidence="6 9" id="KW-0012">Acyltransferase</keyword>
<dbReference type="Proteomes" id="UP000234468">
    <property type="component" value="Unassembled WGS sequence"/>
</dbReference>
<evidence type="ECO:0000259" key="11">
    <source>
        <dbReference type="PROSITE" id="PS50968"/>
    </source>
</evidence>
<dbReference type="InterPro" id="IPR011053">
    <property type="entry name" value="Single_hybrid_motif"/>
</dbReference>
<dbReference type="PROSITE" id="PS00189">
    <property type="entry name" value="LIPOYL"/>
    <property type="match status" value="3"/>
</dbReference>
<dbReference type="InterPro" id="IPR001078">
    <property type="entry name" value="2-oxoacid_DH_actylTfrase"/>
</dbReference>
<dbReference type="InterPro" id="IPR003016">
    <property type="entry name" value="2-oxoA_DH_lipoyl-BS"/>
</dbReference>
<evidence type="ECO:0000256" key="10">
    <source>
        <dbReference type="SAM" id="MobiDB-lite"/>
    </source>
</evidence>
<dbReference type="SUPFAM" id="SSF52777">
    <property type="entry name" value="CoA-dependent acyltransferases"/>
    <property type="match status" value="1"/>
</dbReference>
<dbReference type="SUPFAM" id="SSF47005">
    <property type="entry name" value="Peripheral subunit-binding domain of 2-oxo acid dehydrogenase complex"/>
    <property type="match status" value="1"/>
</dbReference>
<dbReference type="CDD" id="cd06849">
    <property type="entry name" value="lipoyl_domain"/>
    <property type="match status" value="3"/>
</dbReference>
<evidence type="ECO:0000256" key="6">
    <source>
        <dbReference type="ARBA" id="ARBA00023315"/>
    </source>
</evidence>
<reference evidence="13 14" key="1">
    <citation type="submission" date="2016-04" db="EMBL/GenBank/DDBJ databases">
        <title>New species of Pectobacterium.</title>
        <authorList>
            <person name="Waleron M."/>
            <person name="Misztak A.E."/>
            <person name="Waleron K."/>
        </authorList>
    </citation>
    <scope>NUCLEOTIDE SEQUENCE [LARGE SCALE GENOMIC DNA]</scope>
    <source>
        <strain evidence="13 14">IFB5232</strain>
    </source>
</reference>
<comment type="function">
    <text evidence="7">The pyruvate dehydrogenase complex catalyzes the overall conversion of pyruvate to acetyl-CoA and CO(2). It contains multiple copies of three enzymatic components: pyruvate dehydrogenase (E1), dihydrolipoamide acetyltransferase (E2) and lipoamide dehydrogenase (E3).</text>
</comment>
<comment type="subunit">
    <text evidence="2 9">Forms a 24-polypeptide structural core with octahedral symmetry.</text>
</comment>
<keyword evidence="3 9" id="KW-0808">Transferase</keyword>
<organism evidence="13 14">
    <name type="scientific">Pectobacterium peruviense</name>
    <dbReference type="NCBI Taxonomy" id="2066479"/>
    <lineage>
        <taxon>Bacteria</taxon>
        <taxon>Pseudomonadati</taxon>
        <taxon>Pseudomonadota</taxon>
        <taxon>Gammaproteobacteria</taxon>
        <taxon>Enterobacterales</taxon>
        <taxon>Pectobacteriaceae</taxon>
        <taxon>Pectobacterium</taxon>
    </lineage>
</organism>
<evidence type="ECO:0000256" key="7">
    <source>
        <dbReference type="ARBA" id="ARBA00025211"/>
    </source>
</evidence>
<proteinExistence type="inferred from homology"/>
<dbReference type="Pfam" id="PF02817">
    <property type="entry name" value="E3_binding"/>
    <property type="match status" value="1"/>
</dbReference>
<comment type="cofactor">
    <cofactor evidence="9">
        <name>(R)-lipoate</name>
        <dbReference type="ChEBI" id="CHEBI:83088"/>
    </cofactor>
    <text evidence="9">Binds 3 lipoyl cofactors covalently.</text>
</comment>
<name>A0ABX4S3Y7_9GAMM</name>
<protein>
    <recommendedName>
        <fullName evidence="9">Acetyltransferase component of pyruvate dehydrogenase complex</fullName>
        <ecNumber evidence="9">2.3.1.12</ecNumber>
    </recommendedName>
</protein>